<dbReference type="InterPro" id="IPR036291">
    <property type="entry name" value="NAD(P)-bd_dom_sf"/>
</dbReference>
<evidence type="ECO:0000313" key="3">
    <source>
        <dbReference type="Proteomes" id="UP000194003"/>
    </source>
</evidence>
<evidence type="ECO:0000313" key="2">
    <source>
        <dbReference type="EMBL" id="OSM02117.1"/>
    </source>
</evidence>
<dbReference type="OrthoDB" id="9801785at2"/>
<gene>
    <name evidence="2" type="ORF">MAIT1_02207</name>
</gene>
<dbReference type="SUPFAM" id="SSF51735">
    <property type="entry name" value="NAD(P)-binding Rossmann-fold domains"/>
    <property type="match status" value="1"/>
</dbReference>
<organism evidence="2 3">
    <name type="scientific">Magnetofaba australis IT-1</name>
    <dbReference type="NCBI Taxonomy" id="1434232"/>
    <lineage>
        <taxon>Bacteria</taxon>
        <taxon>Pseudomonadati</taxon>
        <taxon>Pseudomonadota</taxon>
        <taxon>Magnetococcia</taxon>
        <taxon>Magnetococcales</taxon>
        <taxon>Magnetococcaceae</taxon>
        <taxon>Magnetofaba</taxon>
    </lineage>
</organism>
<dbReference type="PANTHER" id="PTHR43245">
    <property type="entry name" value="BIFUNCTIONAL POLYMYXIN RESISTANCE PROTEIN ARNA"/>
    <property type="match status" value="1"/>
</dbReference>
<dbReference type="STRING" id="1434232.MAIT1_02207"/>
<comment type="caution">
    <text evidence="2">The sequence shown here is derived from an EMBL/GenBank/DDBJ whole genome shotgun (WGS) entry which is preliminary data.</text>
</comment>
<name>A0A1Y2K373_9PROT</name>
<dbReference type="RefSeq" id="WP_085444606.1">
    <property type="nucleotide sequence ID" value="NZ_LVJN01000020.1"/>
</dbReference>
<proteinExistence type="predicted"/>
<keyword evidence="3" id="KW-1185">Reference proteome</keyword>
<dbReference type="AlphaFoldDB" id="A0A1Y2K373"/>
<dbReference type="Pfam" id="PF01370">
    <property type="entry name" value="Epimerase"/>
    <property type="match status" value="1"/>
</dbReference>
<protein>
    <submittedName>
        <fullName evidence="2">Putative NAD-dependent epimerase/dehydratase</fullName>
    </submittedName>
</protein>
<dbReference type="PANTHER" id="PTHR43245:SF13">
    <property type="entry name" value="UDP-D-APIOSE_UDP-D-XYLOSE SYNTHASE 2"/>
    <property type="match status" value="1"/>
</dbReference>
<accession>A0A1Y2K373</accession>
<dbReference type="EMBL" id="LVJN01000020">
    <property type="protein sequence ID" value="OSM02117.1"/>
    <property type="molecule type" value="Genomic_DNA"/>
</dbReference>
<feature type="domain" description="NAD-dependent epimerase/dehydratase" evidence="1">
    <location>
        <begin position="7"/>
        <end position="246"/>
    </location>
</feature>
<dbReference type="InterPro" id="IPR001509">
    <property type="entry name" value="Epimerase_deHydtase"/>
</dbReference>
<evidence type="ECO:0000259" key="1">
    <source>
        <dbReference type="Pfam" id="PF01370"/>
    </source>
</evidence>
<dbReference type="InterPro" id="IPR050177">
    <property type="entry name" value="Lipid_A_modif_metabolic_enz"/>
</dbReference>
<sequence length="318" mass="35130">MSKPTLVITGGAGFIGSHLAQRMRDRYKLVLFDNLRRDSLQYVPELRDDPDISFIQGDILDRDAMFQAIDGAEAVVHMAAIAGVSAYHDYPLKTLHTNIEGGFNLLDAVRAAGTVKRLIAFSSSEVYGPKAENVNESMPMVSGPPSESRWVYSVSKLALEHAVISFAKECPEVSCSNIRPFNVYGPRQTGEGAISNFCRKLLAGEPLQIYGDGSEVRAWCFVDDLLDAMEEMWECPEASGKSFNIGYPETACTTNELAETLIRVAGRGELKHIPREHTPLPLRKPDITLARTTFGFDPKVGLEEGLKRTLQWFEETGA</sequence>
<dbReference type="Gene3D" id="3.40.50.720">
    <property type="entry name" value="NAD(P)-binding Rossmann-like Domain"/>
    <property type="match status" value="1"/>
</dbReference>
<reference evidence="2 3" key="1">
    <citation type="journal article" date="2016" name="BMC Genomics">
        <title>Combined genomic and structural analyses of a cultured magnetotactic bacterium reveals its niche adaptation to a dynamic environment.</title>
        <authorList>
            <person name="Araujo A.C."/>
            <person name="Morillo V."/>
            <person name="Cypriano J."/>
            <person name="Teixeira L.C."/>
            <person name="Leao P."/>
            <person name="Lyra S."/>
            <person name="Almeida L.G."/>
            <person name="Bazylinski D.A."/>
            <person name="Vasconcellos A.T."/>
            <person name="Abreu F."/>
            <person name="Lins U."/>
        </authorList>
    </citation>
    <scope>NUCLEOTIDE SEQUENCE [LARGE SCALE GENOMIC DNA]</scope>
    <source>
        <strain evidence="2 3">IT-1</strain>
    </source>
</reference>
<dbReference type="Proteomes" id="UP000194003">
    <property type="component" value="Unassembled WGS sequence"/>
</dbReference>